<proteinExistence type="inferred from homology"/>
<feature type="region of interest" description="Disordered" evidence="8">
    <location>
        <begin position="157"/>
        <end position="184"/>
    </location>
</feature>
<feature type="compositionally biased region" description="Basic and acidic residues" evidence="8">
    <location>
        <begin position="171"/>
        <end position="184"/>
    </location>
</feature>
<feature type="compositionally biased region" description="Basic residues" evidence="8">
    <location>
        <begin position="15"/>
        <end position="28"/>
    </location>
</feature>
<gene>
    <name evidence="10" type="ORF">MAR_034394</name>
</gene>
<evidence type="ECO:0000256" key="4">
    <source>
        <dbReference type="ARBA" id="ARBA00010988"/>
    </source>
</evidence>
<keyword evidence="7 9" id="KW-0472">Membrane</keyword>
<reference evidence="10" key="1">
    <citation type="submission" date="2022-11" db="EMBL/GenBank/DDBJ databases">
        <title>Centuries of genome instability and evolution in soft-shell clam transmissible cancer (bioRxiv).</title>
        <authorList>
            <person name="Hart S.F.M."/>
            <person name="Yonemitsu M.A."/>
            <person name="Giersch R.M."/>
            <person name="Beal B.F."/>
            <person name="Arriagada G."/>
            <person name="Davis B.W."/>
            <person name="Ostrander E.A."/>
            <person name="Goff S.P."/>
            <person name="Metzger M.J."/>
        </authorList>
    </citation>
    <scope>NUCLEOTIDE SEQUENCE</scope>
    <source>
        <strain evidence="10">MELC-2E11</strain>
        <tissue evidence="10">Siphon/mantle</tissue>
    </source>
</reference>
<keyword evidence="11" id="KW-1185">Reference proteome</keyword>
<evidence type="ECO:0000256" key="8">
    <source>
        <dbReference type="SAM" id="MobiDB-lite"/>
    </source>
</evidence>
<feature type="region of interest" description="Disordered" evidence="8">
    <location>
        <begin position="310"/>
        <end position="332"/>
    </location>
</feature>
<evidence type="ECO:0000256" key="3">
    <source>
        <dbReference type="ARBA" id="ARBA00004543"/>
    </source>
</evidence>
<evidence type="ECO:0000256" key="2">
    <source>
        <dbReference type="ARBA" id="ARBA00004395"/>
    </source>
</evidence>
<feature type="region of interest" description="Disordered" evidence="8">
    <location>
        <begin position="1"/>
        <end position="42"/>
    </location>
</feature>
<comment type="subcellular location">
    <subcellularLocation>
        <location evidence="1">Cell membrane</location>
        <topology evidence="1">Peripheral membrane protein</topology>
    </subcellularLocation>
    <subcellularLocation>
        <location evidence="2">Golgi apparatus membrane</location>
        <topology evidence="2">Peripheral membrane protein</topology>
    </subcellularLocation>
    <subcellularLocation>
        <location evidence="3">Membrane</location>
        <location evidence="3">Caveola</location>
        <topology evidence="3">Peripheral membrane protein</topology>
    </subcellularLocation>
</comment>
<dbReference type="InterPro" id="IPR001612">
    <property type="entry name" value="Caveolin"/>
</dbReference>
<keyword evidence="9" id="KW-1133">Transmembrane helix</keyword>
<dbReference type="PANTHER" id="PTHR10844:SF19">
    <property type="entry name" value="CAVEOLIN-2"/>
    <property type="match status" value="1"/>
</dbReference>
<keyword evidence="5" id="KW-1003">Cell membrane</keyword>
<dbReference type="PANTHER" id="PTHR10844">
    <property type="entry name" value="CAVEOLIN"/>
    <property type="match status" value="1"/>
</dbReference>
<keyword evidence="9" id="KW-0812">Transmembrane</keyword>
<protein>
    <submittedName>
        <fullName evidence="10">CAV1-like protein</fullName>
    </submittedName>
</protein>
<evidence type="ECO:0000313" key="10">
    <source>
        <dbReference type="EMBL" id="WAR31852.1"/>
    </source>
</evidence>
<dbReference type="Pfam" id="PF01146">
    <property type="entry name" value="Caveolin"/>
    <property type="match status" value="2"/>
</dbReference>
<name>A0ABY7GBS5_MYAAR</name>
<evidence type="ECO:0000256" key="1">
    <source>
        <dbReference type="ARBA" id="ARBA00004202"/>
    </source>
</evidence>
<evidence type="ECO:0000256" key="5">
    <source>
        <dbReference type="ARBA" id="ARBA00022475"/>
    </source>
</evidence>
<dbReference type="EMBL" id="CP111028">
    <property type="protein sequence ID" value="WAR31852.1"/>
    <property type="molecule type" value="Genomic_DNA"/>
</dbReference>
<accession>A0ABY7GBS5</accession>
<keyword evidence="6" id="KW-0333">Golgi apparatus</keyword>
<evidence type="ECO:0000256" key="6">
    <source>
        <dbReference type="ARBA" id="ARBA00023034"/>
    </source>
</evidence>
<evidence type="ECO:0000256" key="9">
    <source>
        <dbReference type="SAM" id="Phobius"/>
    </source>
</evidence>
<comment type="similarity">
    <text evidence="4">Belongs to the caveolin family.</text>
</comment>
<organism evidence="10 11">
    <name type="scientific">Mya arenaria</name>
    <name type="common">Soft-shell clam</name>
    <dbReference type="NCBI Taxonomy" id="6604"/>
    <lineage>
        <taxon>Eukaryota</taxon>
        <taxon>Metazoa</taxon>
        <taxon>Spiralia</taxon>
        <taxon>Lophotrochozoa</taxon>
        <taxon>Mollusca</taxon>
        <taxon>Bivalvia</taxon>
        <taxon>Autobranchia</taxon>
        <taxon>Heteroconchia</taxon>
        <taxon>Euheterodonta</taxon>
        <taxon>Imparidentia</taxon>
        <taxon>Neoheterodontei</taxon>
        <taxon>Myida</taxon>
        <taxon>Myoidea</taxon>
        <taxon>Myidae</taxon>
        <taxon>Mya</taxon>
    </lineage>
</organism>
<evidence type="ECO:0000313" key="11">
    <source>
        <dbReference type="Proteomes" id="UP001164746"/>
    </source>
</evidence>
<evidence type="ECO:0000256" key="7">
    <source>
        <dbReference type="ARBA" id="ARBA00023136"/>
    </source>
</evidence>
<feature type="transmembrane region" description="Helical" evidence="9">
    <location>
        <begin position="86"/>
        <end position="108"/>
    </location>
</feature>
<feature type="transmembrane region" description="Helical" evidence="9">
    <location>
        <begin position="232"/>
        <end position="257"/>
    </location>
</feature>
<feature type="compositionally biased region" description="Pro residues" evidence="8">
    <location>
        <begin position="320"/>
        <end position="329"/>
    </location>
</feature>
<dbReference type="Proteomes" id="UP001164746">
    <property type="component" value="Chromosome 17"/>
</dbReference>
<sequence length="364" mass="41516">MLRTDSDDDILLRAPKPKAKPKPKQQTRGKHEDNLTNRDPNSLNPHVKITFLNVFGEPERGPKTFEFVWELSGLCFNAMSSCMYKLYGLLCGVCVAIYLGCAFVPVIFSQIWICTPRINLCTLIIDIWCKSCCYILTRSCISPFTRTVGLLLSNKDTMTSTNQPRRANKVAPKEPPPKENRDPHHINDHIKIDFYGVLGEPSTAPQTVDFVWECSEIFFDCFREIVYKFSSLCCGVCIAIYWGLQFVPSLFAAIWFITPFTQCFKIACGGWCKRCCYLWARACIRPCTSACGLIFIHCGDGSYRNRPETPLYEPRKPRPKPQSKPVEPPKSPEIKKVAAVAFTSEFNDYDKEKIARSIKRQLFL</sequence>